<dbReference type="SMART" id="SM00220">
    <property type="entry name" value="S_TKc"/>
    <property type="match status" value="1"/>
</dbReference>
<organism evidence="2 3">
    <name type="scientific">Nakamurella flava</name>
    <dbReference type="NCBI Taxonomy" id="2576308"/>
    <lineage>
        <taxon>Bacteria</taxon>
        <taxon>Bacillati</taxon>
        <taxon>Actinomycetota</taxon>
        <taxon>Actinomycetes</taxon>
        <taxon>Nakamurellales</taxon>
        <taxon>Nakamurellaceae</taxon>
        <taxon>Nakamurella</taxon>
    </lineage>
</organism>
<dbReference type="EMBL" id="SZZH01000001">
    <property type="protein sequence ID" value="TKV60774.1"/>
    <property type="molecule type" value="Genomic_DNA"/>
</dbReference>
<dbReference type="Proteomes" id="UP000306985">
    <property type="component" value="Unassembled WGS sequence"/>
</dbReference>
<evidence type="ECO:0000313" key="3">
    <source>
        <dbReference type="Proteomes" id="UP000306985"/>
    </source>
</evidence>
<sequence>MLTTTEAIDRITEARTAADLFGDTATSNDPVRAARRRFHGLLQLVHPDRAPGDLRAADAAMRLTALYDAWTAPAAGAPSGVVLQTRSADYELGDLIGRGSIANLYRARVLDGTVGSGRAVVVKLPRDPRANGLIEADFETLSALGRLTSVADSAWLAGYYPSLVDRGVHLGADGVERSFTVQEPLGGPGWATLAQIHAAHPDGIDGDDYAWMHRRLLWALAGLHRTGRVHGAVHPDNVLVCSDPRTVVLLGHSFSVRAGQVLNATVDGAAYPPEALAGRPVSGESDVFQAHRLMLTMLGDRATPAEICFAQGCLQDAAALRPTAADLITEFDDFIDHTYGPRRFRPFPLPNS</sequence>
<gene>
    <name evidence="2" type="ORF">FDO65_03605</name>
</gene>
<proteinExistence type="predicted"/>
<feature type="domain" description="Protein kinase" evidence="1">
    <location>
        <begin position="90"/>
        <end position="352"/>
    </location>
</feature>
<dbReference type="GO" id="GO:0004672">
    <property type="term" value="F:protein kinase activity"/>
    <property type="evidence" value="ECO:0007669"/>
    <property type="project" value="InterPro"/>
</dbReference>
<protein>
    <recommendedName>
        <fullName evidence="1">Protein kinase domain-containing protein</fullName>
    </recommendedName>
</protein>
<dbReference type="SUPFAM" id="SSF56112">
    <property type="entry name" value="Protein kinase-like (PK-like)"/>
    <property type="match status" value="1"/>
</dbReference>
<evidence type="ECO:0000259" key="1">
    <source>
        <dbReference type="PROSITE" id="PS50011"/>
    </source>
</evidence>
<dbReference type="PROSITE" id="PS50011">
    <property type="entry name" value="PROTEIN_KINASE_DOM"/>
    <property type="match status" value="1"/>
</dbReference>
<comment type="caution">
    <text evidence="2">The sequence shown here is derived from an EMBL/GenBank/DDBJ whole genome shotgun (WGS) entry which is preliminary data.</text>
</comment>
<dbReference type="OrthoDB" id="4368010at2"/>
<accession>A0A4U6QK04</accession>
<dbReference type="InterPro" id="IPR011009">
    <property type="entry name" value="Kinase-like_dom_sf"/>
</dbReference>
<name>A0A4U6QK04_9ACTN</name>
<dbReference type="GO" id="GO:0005524">
    <property type="term" value="F:ATP binding"/>
    <property type="evidence" value="ECO:0007669"/>
    <property type="project" value="InterPro"/>
</dbReference>
<dbReference type="InterPro" id="IPR000719">
    <property type="entry name" value="Prot_kinase_dom"/>
</dbReference>
<keyword evidence="3" id="KW-1185">Reference proteome</keyword>
<reference evidence="2 3" key="1">
    <citation type="submission" date="2019-05" db="EMBL/GenBank/DDBJ databases">
        <title>Nakamurella sp. N5BH11, whole genome shotgun sequence.</title>
        <authorList>
            <person name="Tuo L."/>
        </authorList>
    </citation>
    <scope>NUCLEOTIDE SEQUENCE [LARGE SCALE GENOMIC DNA]</scope>
    <source>
        <strain evidence="2 3">N5BH11</strain>
    </source>
</reference>
<dbReference type="AlphaFoldDB" id="A0A4U6QK04"/>
<dbReference type="Gene3D" id="1.10.510.10">
    <property type="entry name" value="Transferase(Phosphotransferase) domain 1"/>
    <property type="match status" value="1"/>
</dbReference>
<dbReference type="RefSeq" id="WP_137448077.1">
    <property type="nucleotide sequence ID" value="NZ_SZZH01000001.1"/>
</dbReference>
<evidence type="ECO:0000313" key="2">
    <source>
        <dbReference type="EMBL" id="TKV60774.1"/>
    </source>
</evidence>